<proteinExistence type="predicted"/>
<protein>
    <submittedName>
        <fullName evidence="1">DUF5107 domain-containing protein</fullName>
    </submittedName>
</protein>
<dbReference type="RefSeq" id="WP_290259350.1">
    <property type="nucleotide sequence ID" value="NZ_JAUFQG010000004.1"/>
</dbReference>
<keyword evidence="2" id="KW-1185">Reference proteome</keyword>
<evidence type="ECO:0000313" key="1">
    <source>
        <dbReference type="EMBL" id="MFC4361706.1"/>
    </source>
</evidence>
<evidence type="ECO:0000313" key="2">
    <source>
        <dbReference type="Proteomes" id="UP001595840"/>
    </source>
</evidence>
<dbReference type="InterPro" id="IPR014718">
    <property type="entry name" value="GH-type_carb-bd"/>
</dbReference>
<sequence>MKNKKQQALELTHVDGYSAFTLSNERLSVTVIPSLGGKIISLLSKVTGAEWLWRNEALPYKPACYGDNYVRAHDTGGIDECVPTVDTCRLPAAAGIWGGSLLPDHGEIFSQPWQLISAVVDKQGTAILHLEVQGEALPYRFQRMMRLPAGDAELELEYRVDNKSSHPMPFFWCMHPIFNVLPGMRLHLPVGQKMRTAWSSDVAPTLSHERFEWPVTKFGYDMSKVPGEGIPAFAAKIFTDEKLQAEGAGEPLQVGLERPDSGEKLTFSFLPDEVPHLALWLNYNAWHGAGKTPYFNVGFEPTNASTGSLAEQMKAGDETVMVAPNDAKTWRLKLSLAMSDTSQ</sequence>
<name>A0ABV8V2S0_9GAMM</name>
<gene>
    <name evidence="1" type="ORF">ACFOX3_05285</name>
</gene>
<dbReference type="InterPro" id="IPR011013">
    <property type="entry name" value="Gal_mutarotase_sf_dom"/>
</dbReference>
<dbReference type="Gene3D" id="2.70.98.10">
    <property type="match status" value="1"/>
</dbReference>
<dbReference type="SUPFAM" id="SSF74650">
    <property type="entry name" value="Galactose mutarotase-like"/>
    <property type="match status" value="1"/>
</dbReference>
<dbReference type="InterPro" id="IPR008183">
    <property type="entry name" value="Aldose_1/G6P_1-epimerase"/>
</dbReference>
<dbReference type="EMBL" id="JBHSCX010000003">
    <property type="protein sequence ID" value="MFC4361706.1"/>
    <property type="molecule type" value="Genomic_DNA"/>
</dbReference>
<dbReference type="Pfam" id="PF01263">
    <property type="entry name" value="Aldose_epim"/>
    <property type="match status" value="1"/>
</dbReference>
<organism evidence="1 2">
    <name type="scientific">Simiduia curdlanivorans</name>
    <dbReference type="NCBI Taxonomy" id="1492769"/>
    <lineage>
        <taxon>Bacteria</taxon>
        <taxon>Pseudomonadati</taxon>
        <taxon>Pseudomonadota</taxon>
        <taxon>Gammaproteobacteria</taxon>
        <taxon>Cellvibrionales</taxon>
        <taxon>Cellvibrionaceae</taxon>
        <taxon>Simiduia</taxon>
    </lineage>
</organism>
<comment type="caution">
    <text evidence="1">The sequence shown here is derived from an EMBL/GenBank/DDBJ whole genome shotgun (WGS) entry which is preliminary data.</text>
</comment>
<reference evidence="2" key="1">
    <citation type="journal article" date="2019" name="Int. J. Syst. Evol. Microbiol.">
        <title>The Global Catalogue of Microorganisms (GCM) 10K type strain sequencing project: providing services to taxonomists for standard genome sequencing and annotation.</title>
        <authorList>
            <consortium name="The Broad Institute Genomics Platform"/>
            <consortium name="The Broad Institute Genome Sequencing Center for Infectious Disease"/>
            <person name="Wu L."/>
            <person name="Ma J."/>
        </authorList>
    </citation>
    <scope>NUCLEOTIDE SEQUENCE [LARGE SCALE GENOMIC DNA]</scope>
    <source>
        <strain evidence="2">CECT 8570</strain>
    </source>
</reference>
<dbReference type="Proteomes" id="UP001595840">
    <property type="component" value="Unassembled WGS sequence"/>
</dbReference>
<accession>A0ABV8V2S0</accession>